<dbReference type="InterPro" id="IPR044634">
    <property type="entry name" value="Zuotin/DnaJC2"/>
</dbReference>
<dbReference type="Gene3D" id="1.10.287.110">
    <property type="entry name" value="DnaJ domain"/>
    <property type="match status" value="1"/>
</dbReference>
<dbReference type="Pfam" id="PF00226">
    <property type="entry name" value="DnaJ"/>
    <property type="match status" value="1"/>
</dbReference>
<evidence type="ECO:0000256" key="2">
    <source>
        <dbReference type="SAM" id="MobiDB-lite"/>
    </source>
</evidence>
<accession>A0A0H5R8C5</accession>
<dbReference type="InterPro" id="IPR054076">
    <property type="entry name" value="ZUO1-like_ZHD"/>
</dbReference>
<feature type="coiled-coil region" evidence="1">
    <location>
        <begin position="284"/>
        <end position="318"/>
    </location>
</feature>
<dbReference type="SUPFAM" id="SSF46689">
    <property type="entry name" value="Homeodomain-like"/>
    <property type="match status" value="2"/>
</dbReference>
<dbReference type="PRINTS" id="PR00625">
    <property type="entry name" value="JDOMAIN"/>
</dbReference>
<dbReference type="CDD" id="cd00167">
    <property type="entry name" value="SANT"/>
    <property type="match status" value="2"/>
</dbReference>
<keyword evidence="1" id="KW-0175">Coiled coil</keyword>
<protein>
    <recommendedName>
        <fullName evidence="6">DnaJ homolog subfamily C member 2</fullName>
    </recommendedName>
</protein>
<dbReference type="SMART" id="SM00717">
    <property type="entry name" value="SANT"/>
    <property type="match status" value="2"/>
</dbReference>
<dbReference type="Pfam" id="PF23082">
    <property type="entry name" value="Myb_DNA-binding_2"/>
    <property type="match status" value="1"/>
</dbReference>
<feature type="domain" description="Myb-like" evidence="4">
    <location>
        <begin position="411"/>
        <end position="465"/>
    </location>
</feature>
<dbReference type="CDD" id="cd06257">
    <property type="entry name" value="DnaJ"/>
    <property type="match status" value="1"/>
</dbReference>
<dbReference type="GO" id="GO:0005829">
    <property type="term" value="C:cytosol"/>
    <property type="evidence" value="ECO:0007669"/>
    <property type="project" value="TreeGrafter"/>
</dbReference>
<dbReference type="PANTHER" id="PTHR43999:SF1">
    <property type="entry name" value="DNAJ HOMOLOG SUBFAMILY C MEMBER 2"/>
    <property type="match status" value="1"/>
</dbReference>
<dbReference type="Pfam" id="PF00249">
    <property type="entry name" value="Myb_DNA-binding"/>
    <property type="match status" value="1"/>
</dbReference>
<evidence type="ECO:0000259" key="4">
    <source>
        <dbReference type="PROSITE" id="PS50090"/>
    </source>
</evidence>
<dbReference type="InterPro" id="IPR001005">
    <property type="entry name" value="SANT/Myb"/>
</dbReference>
<dbReference type="SUPFAM" id="SSF46565">
    <property type="entry name" value="Chaperone J-domain"/>
    <property type="match status" value="1"/>
</dbReference>
<dbReference type="AlphaFoldDB" id="A0A0H5R8C5"/>
<dbReference type="GO" id="GO:0006450">
    <property type="term" value="P:regulation of translational fidelity"/>
    <property type="evidence" value="ECO:0007669"/>
    <property type="project" value="InterPro"/>
</dbReference>
<feature type="region of interest" description="Disordered" evidence="2">
    <location>
        <begin position="382"/>
        <end position="419"/>
    </location>
</feature>
<dbReference type="PROSITE" id="PS50090">
    <property type="entry name" value="MYB_LIKE"/>
    <property type="match status" value="2"/>
</dbReference>
<dbReference type="PANTHER" id="PTHR43999">
    <property type="entry name" value="DNAJ HOMOLOG SUBFAMILY C MEMBER 2"/>
    <property type="match status" value="1"/>
</dbReference>
<proteinExistence type="predicted"/>
<evidence type="ECO:0008006" key="6">
    <source>
        <dbReference type="Google" id="ProtNLM"/>
    </source>
</evidence>
<evidence type="ECO:0000256" key="1">
    <source>
        <dbReference type="SAM" id="Coils"/>
    </source>
</evidence>
<evidence type="ECO:0000259" key="3">
    <source>
        <dbReference type="PROSITE" id="PS50076"/>
    </source>
</evidence>
<dbReference type="InterPro" id="IPR009057">
    <property type="entry name" value="Homeodomain-like_sf"/>
</dbReference>
<feature type="domain" description="J" evidence="3">
    <location>
        <begin position="73"/>
        <end position="135"/>
    </location>
</feature>
<evidence type="ECO:0000313" key="5">
    <source>
        <dbReference type="EMBL" id="CRZ10385.1"/>
    </source>
</evidence>
<dbReference type="EMBL" id="HACM01009943">
    <property type="protein sequence ID" value="CRZ10385.1"/>
    <property type="molecule type" value="Transcribed_RNA"/>
</dbReference>
<dbReference type="InterPro" id="IPR001623">
    <property type="entry name" value="DnaJ_domain"/>
</dbReference>
<feature type="domain" description="Myb-like" evidence="4">
    <location>
        <begin position="487"/>
        <end position="533"/>
    </location>
</feature>
<dbReference type="SMART" id="SM00271">
    <property type="entry name" value="DnaJ"/>
    <property type="match status" value="1"/>
</dbReference>
<dbReference type="GO" id="GO:0051083">
    <property type="term" value="P:'de novo' cotranslational protein folding"/>
    <property type="evidence" value="ECO:0007669"/>
    <property type="project" value="InterPro"/>
</dbReference>
<dbReference type="Pfam" id="PF21884">
    <property type="entry name" value="ZUO1-like_ZHD"/>
    <property type="match status" value="1"/>
</dbReference>
<dbReference type="GO" id="GO:0030544">
    <property type="term" value="F:Hsp70 protein binding"/>
    <property type="evidence" value="ECO:0007669"/>
    <property type="project" value="InterPro"/>
</dbReference>
<dbReference type="InterPro" id="IPR036869">
    <property type="entry name" value="J_dom_sf"/>
</dbReference>
<dbReference type="GO" id="GO:0043022">
    <property type="term" value="F:ribosome binding"/>
    <property type="evidence" value="ECO:0007669"/>
    <property type="project" value="InterPro"/>
</dbReference>
<organism evidence="5">
    <name type="scientific">Spongospora subterranea</name>
    <dbReference type="NCBI Taxonomy" id="70186"/>
    <lineage>
        <taxon>Eukaryota</taxon>
        <taxon>Sar</taxon>
        <taxon>Rhizaria</taxon>
        <taxon>Endomyxa</taxon>
        <taxon>Phytomyxea</taxon>
        <taxon>Plasmodiophorida</taxon>
        <taxon>Plasmodiophoridae</taxon>
        <taxon>Spongospora</taxon>
    </lineage>
</organism>
<name>A0A0H5R8C5_9EUKA</name>
<dbReference type="PROSITE" id="PS50076">
    <property type="entry name" value="DNAJ_2"/>
    <property type="match status" value="1"/>
</dbReference>
<reference evidence="5" key="1">
    <citation type="submission" date="2015-04" db="EMBL/GenBank/DDBJ databases">
        <title>The genome sequence of the plant pathogenic Rhizarian Plasmodiophora brassicae reveals insights in its biotrophic life cycle and the origin of chitin synthesis.</title>
        <authorList>
            <person name="Schwelm A."/>
            <person name="Fogelqvist J."/>
            <person name="Knaust A."/>
            <person name="Julke S."/>
            <person name="Lilja T."/>
            <person name="Dhandapani V."/>
            <person name="Bonilla-Rosso G."/>
            <person name="Karlsson M."/>
            <person name="Shevchenko A."/>
            <person name="Choi S.R."/>
            <person name="Kim H.G."/>
            <person name="Park J.Y."/>
            <person name="Lim Y.P."/>
            <person name="Ludwig-Muller J."/>
            <person name="Dixelius C."/>
        </authorList>
    </citation>
    <scope>NUCLEOTIDE SEQUENCE</scope>
    <source>
        <tissue evidence="5">Potato root galls</tissue>
    </source>
</reference>
<dbReference type="Gene3D" id="1.10.10.60">
    <property type="entry name" value="Homeodomain-like"/>
    <property type="match status" value="2"/>
</dbReference>
<sequence length="543" mass="61241">MRLLIEYSAPCPEPIVLRSCSEFQIKNVEQAGRACHHRLHGITQSAVARKPVKKVAPKAAKRPVANLNVDLTDFYGLLQLKKTANFDEIRAAYRSISLIYHPDKNPDAEHVYKAIQEAHTTLTDIRRRRVYDSTLSFDDSIPADVSTITPEAFFKQFGPCFDRNAWFSEAQPAPLLGTAETSFDDVDNFYDFWFSFKSWRDFSADCEHKPELAENREERRWMEKENQKVTNAKVKAEAQRIRKIVDRAFKLDPRVKAQRAFEKEEKLRKKKEKTASRFGVQKPVEEDREALKQAEAAKATAEEEAKTAKKAAQDEKRLARTLRKSVRELISSNYNEIVERGGWLIDDLVQGLSNVQLNEFISKLQDSADAADAICGHIRRVYDGAQPSPDHSPVRPASKETPAPPAQSEESRSETPSTWSVQELHLLAQTCQRYPPGTPERWATIAKVIKGRSQEEVMEKAKSLAKGCTGGSAGATSQTKTTGLDGWSAAQHAQFEEALKQVPDKIHDRWAVIAKRVQGKTKVQCVERFKALRAQVLQAQGSV</sequence>